<dbReference type="RefSeq" id="XP_018556088.2">
    <property type="nucleotide sequence ID" value="XM_018700572.2"/>
</dbReference>
<feature type="region of interest" description="Disordered" evidence="1">
    <location>
        <begin position="249"/>
        <end position="384"/>
    </location>
</feature>
<gene>
    <name evidence="5" type="primary">LOC108899877</name>
</gene>
<accession>A0AAJ7QHN8</accession>
<feature type="compositionally biased region" description="Acidic residues" evidence="1">
    <location>
        <begin position="329"/>
        <end position="344"/>
    </location>
</feature>
<feature type="transmembrane region" description="Helical" evidence="2">
    <location>
        <begin position="485"/>
        <end position="507"/>
    </location>
</feature>
<feature type="compositionally biased region" description="Acidic residues" evidence="1">
    <location>
        <begin position="303"/>
        <end position="319"/>
    </location>
</feature>
<evidence type="ECO:0000313" key="5">
    <source>
        <dbReference type="RefSeq" id="XP_018556088.2"/>
    </source>
</evidence>
<reference evidence="5" key="1">
    <citation type="submission" date="2025-08" db="UniProtKB">
        <authorList>
            <consortium name="RefSeq"/>
        </authorList>
    </citation>
    <scope>IDENTIFICATION</scope>
    <source>
        <tissue evidence="5">Brain</tissue>
    </source>
</reference>
<keyword evidence="2" id="KW-1133">Transmembrane helix</keyword>
<dbReference type="GeneID" id="108899877"/>
<feature type="chain" id="PRO_5042569112" evidence="3">
    <location>
        <begin position="22"/>
        <end position="512"/>
    </location>
</feature>
<feature type="compositionally biased region" description="Acidic residues" evidence="1">
    <location>
        <begin position="396"/>
        <end position="411"/>
    </location>
</feature>
<keyword evidence="3" id="KW-0732">Signal</keyword>
<feature type="signal peptide" evidence="3">
    <location>
        <begin position="1"/>
        <end position="21"/>
    </location>
</feature>
<protein>
    <submittedName>
        <fullName evidence="5">Fibrous sheath CABYR-binding protein</fullName>
    </submittedName>
</protein>
<keyword evidence="2" id="KW-0472">Membrane</keyword>
<sequence>MFKASSLLLLTLILKVQLNSSAPISARVVQCPVVAEEPGPEEPHTCKELVQEKLIPVIAVEAPPSPEESPAEEDIAVAVREPEPEPRPVPVEDALSADADEAVSQGSDPWEPLAAAQQESSEEETVLVEAAMAEASPDETRIEVAPIATEERESPDQQDVEDPAQEAPIVVIPVNTSEDEEKSVVLVPAEPETEEVVQEEPAVDETAPEESGPEEPAVIVPVESAEEDPEEQTKEEDAVVPLVLEEYTEEHPATDEEPEEESVVLVPVEPEETIPIISLETTKEESPEEQAKEDALVPIVLEENAEEDPATEEEPEEEFVVLVPVDPETKEEDEVEPAAEETAPEESAPEHPVVIVPVDSSEGEPAQEEEVAEETIPNVFPEASKEEAAVTVASVDPEEEAPEDNTEEEVVQSDPLPGLVPLEEDLNLNITSEENEQEALIEAPVEPEGVPALAGGNGTSNATEDFKAAVTLIEEEPVAVVNRGAVLGAALFTLMSFITIGFVWMAISKKLR</sequence>
<feature type="compositionally biased region" description="Basic and acidic residues" evidence="1">
    <location>
        <begin position="281"/>
        <end position="295"/>
    </location>
</feature>
<dbReference type="Proteomes" id="UP000694890">
    <property type="component" value="Linkage group LG20"/>
</dbReference>
<evidence type="ECO:0000256" key="1">
    <source>
        <dbReference type="SAM" id="MobiDB-lite"/>
    </source>
</evidence>
<feature type="region of interest" description="Disordered" evidence="1">
    <location>
        <begin position="146"/>
        <end position="216"/>
    </location>
</feature>
<feature type="compositionally biased region" description="Acidic residues" evidence="1">
    <location>
        <begin position="191"/>
        <end position="213"/>
    </location>
</feature>
<dbReference type="KEGG" id="lcf:108899877"/>
<evidence type="ECO:0000256" key="2">
    <source>
        <dbReference type="SAM" id="Phobius"/>
    </source>
</evidence>
<dbReference type="AlphaFoldDB" id="A0AAJ7QHN8"/>
<keyword evidence="2" id="KW-0812">Transmembrane</keyword>
<organism evidence="4 5">
    <name type="scientific">Lates calcarifer</name>
    <name type="common">Barramundi</name>
    <name type="synonym">Holocentrus calcarifer</name>
    <dbReference type="NCBI Taxonomy" id="8187"/>
    <lineage>
        <taxon>Eukaryota</taxon>
        <taxon>Metazoa</taxon>
        <taxon>Chordata</taxon>
        <taxon>Craniata</taxon>
        <taxon>Vertebrata</taxon>
        <taxon>Euteleostomi</taxon>
        <taxon>Actinopterygii</taxon>
        <taxon>Neopterygii</taxon>
        <taxon>Teleostei</taxon>
        <taxon>Neoteleostei</taxon>
        <taxon>Acanthomorphata</taxon>
        <taxon>Carangaria</taxon>
        <taxon>Carangaria incertae sedis</taxon>
        <taxon>Centropomidae</taxon>
        <taxon>Lates</taxon>
    </lineage>
</organism>
<feature type="region of interest" description="Disordered" evidence="1">
    <location>
        <begin position="63"/>
        <end position="124"/>
    </location>
</feature>
<name>A0AAJ7QHN8_LATCA</name>
<evidence type="ECO:0000256" key="3">
    <source>
        <dbReference type="SAM" id="SignalP"/>
    </source>
</evidence>
<feature type="compositionally biased region" description="Acidic residues" evidence="1">
    <location>
        <begin position="361"/>
        <end position="373"/>
    </location>
</feature>
<proteinExistence type="predicted"/>
<evidence type="ECO:0000313" key="4">
    <source>
        <dbReference type="Proteomes" id="UP000694890"/>
    </source>
</evidence>
<feature type="region of interest" description="Disordered" evidence="1">
    <location>
        <begin position="394"/>
        <end position="413"/>
    </location>
</feature>